<feature type="compositionally biased region" description="Acidic residues" evidence="1">
    <location>
        <begin position="96"/>
        <end position="106"/>
    </location>
</feature>
<feature type="region of interest" description="Disordered" evidence="1">
    <location>
        <begin position="60"/>
        <end position="115"/>
    </location>
</feature>
<comment type="caution">
    <text evidence="2">The sequence shown here is derived from an EMBL/GenBank/DDBJ whole genome shotgun (WGS) entry which is preliminary data.</text>
</comment>
<dbReference type="Proteomes" id="UP000594638">
    <property type="component" value="Unassembled WGS sequence"/>
</dbReference>
<protein>
    <submittedName>
        <fullName evidence="2">Uncharacterized protein</fullName>
    </submittedName>
</protein>
<dbReference type="OrthoDB" id="1793035at2759"/>
<keyword evidence="3" id="KW-1185">Reference proteome</keyword>
<name>A0A8S0RA55_OLEEU</name>
<accession>A0A8S0RA55</accession>
<sequence length="115" mass="13065">WYQSEDLPCSSMAHNNEGGRVHPRDASRRETDAELWAAIDEQRQSMGRLEAMVQRLLEQQPNPLPVNVPAPGEEDANGRPGGGRPHRVARNRQPEDFNDVDFEDEFAEHPENPQL</sequence>
<evidence type="ECO:0000313" key="3">
    <source>
        <dbReference type="Proteomes" id="UP000594638"/>
    </source>
</evidence>
<reference evidence="2 3" key="1">
    <citation type="submission" date="2019-12" db="EMBL/GenBank/DDBJ databases">
        <authorList>
            <person name="Alioto T."/>
            <person name="Alioto T."/>
            <person name="Gomez Garrido J."/>
        </authorList>
    </citation>
    <scope>NUCLEOTIDE SEQUENCE [LARGE SCALE GENOMIC DNA]</scope>
</reference>
<proteinExistence type="predicted"/>
<gene>
    <name evidence="2" type="ORF">OLEA9_A054268</name>
</gene>
<evidence type="ECO:0000256" key="1">
    <source>
        <dbReference type="SAM" id="MobiDB-lite"/>
    </source>
</evidence>
<feature type="non-terminal residue" evidence="2">
    <location>
        <position position="1"/>
    </location>
</feature>
<evidence type="ECO:0000313" key="2">
    <source>
        <dbReference type="EMBL" id="CAA2976068.1"/>
    </source>
</evidence>
<dbReference type="AlphaFoldDB" id="A0A8S0RA55"/>
<feature type="non-terminal residue" evidence="2">
    <location>
        <position position="115"/>
    </location>
</feature>
<organism evidence="2 3">
    <name type="scientific">Olea europaea subsp. europaea</name>
    <dbReference type="NCBI Taxonomy" id="158383"/>
    <lineage>
        <taxon>Eukaryota</taxon>
        <taxon>Viridiplantae</taxon>
        <taxon>Streptophyta</taxon>
        <taxon>Embryophyta</taxon>
        <taxon>Tracheophyta</taxon>
        <taxon>Spermatophyta</taxon>
        <taxon>Magnoliopsida</taxon>
        <taxon>eudicotyledons</taxon>
        <taxon>Gunneridae</taxon>
        <taxon>Pentapetalae</taxon>
        <taxon>asterids</taxon>
        <taxon>lamiids</taxon>
        <taxon>Lamiales</taxon>
        <taxon>Oleaceae</taxon>
        <taxon>Oleeae</taxon>
        <taxon>Olea</taxon>
    </lineage>
</organism>
<feature type="region of interest" description="Disordered" evidence="1">
    <location>
        <begin position="1"/>
        <end position="28"/>
    </location>
</feature>
<feature type="compositionally biased region" description="Basic and acidic residues" evidence="1">
    <location>
        <begin position="17"/>
        <end position="28"/>
    </location>
</feature>
<dbReference type="Gramene" id="OE9A054268T1">
    <property type="protein sequence ID" value="OE9A054268C1"/>
    <property type="gene ID" value="OE9A054268"/>
</dbReference>
<dbReference type="EMBL" id="CACTIH010002346">
    <property type="protein sequence ID" value="CAA2976068.1"/>
    <property type="molecule type" value="Genomic_DNA"/>
</dbReference>